<dbReference type="NCBIfam" id="TIGR01549">
    <property type="entry name" value="HAD-SF-IA-v1"/>
    <property type="match status" value="1"/>
</dbReference>
<dbReference type="Gene3D" id="1.10.260.80">
    <property type="match status" value="1"/>
</dbReference>
<dbReference type="SFLD" id="SFLDG01129">
    <property type="entry name" value="C1.5:_HAD__Beta-PGM__Phosphata"/>
    <property type="match status" value="1"/>
</dbReference>
<organism evidence="1 2">
    <name type="scientific">Hymenoscyphus fraxineus</name>
    <dbReference type="NCBI Taxonomy" id="746836"/>
    <lineage>
        <taxon>Eukaryota</taxon>
        <taxon>Fungi</taxon>
        <taxon>Dikarya</taxon>
        <taxon>Ascomycota</taxon>
        <taxon>Pezizomycotina</taxon>
        <taxon>Leotiomycetes</taxon>
        <taxon>Helotiales</taxon>
        <taxon>Helotiaceae</taxon>
        <taxon>Hymenoscyphus</taxon>
    </lineage>
</organism>
<evidence type="ECO:0000313" key="1">
    <source>
        <dbReference type="EMBL" id="CAG8949881.1"/>
    </source>
</evidence>
<dbReference type="Proteomes" id="UP000696280">
    <property type="component" value="Unassembled WGS sequence"/>
</dbReference>
<sequence>MRLQPTSSLHSLSLPRFLTPKPLQITPLQRRKFVMTSTSPKEPRRFAPFKKGAERAEGVRELKGIVFDVDGTLCLQQNYMFAEMRSILGITKGTDILDHCHSLPQPQQEEALEAVRAVERKAMVDQKPQPGLVELSTYRTTHKTIIPALTYLTALPLPKAICTRNFPLPVSHLLTSFLPNHHFSPIVTREFRPPKPHPAGILHIAKSLGIDASDMIMVGDSIDDMTAGHHAGTATVLLVNPDNAHLATHEHTDLCISRLDELIPVLENGFVGRGG</sequence>
<dbReference type="GO" id="GO:0016791">
    <property type="term" value="F:phosphatase activity"/>
    <property type="evidence" value="ECO:0007669"/>
    <property type="project" value="UniProtKB-ARBA"/>
</dbReference>
<comment type="caution">
    <text evidence="1">The sequence shown here is derived from an EMBL/GenBank/DDBJ whole genome shotgun (WGS) entry which is preliminary data.</text>
</comment>
<accession>A0A9N9PKG9</accession>
<name>A0A9N9PKG9_9HELO</name>
<protein>
    <recommendedName>
        <fullName evidence="3">HAD superfamily hydrolase</fullName>
    </recommendedName>
</protein>
<dbReference type="InterPro" id="IPR023214">
    <property type="entry name" value="HAD_sf"/>
</dbReference>
<dbReference type="SUPFAM" id="SSF56784">
    <property type="entry name" value="HAD-like"/>
    <property type="match status" value="1"/>
</dbReference>
<evidence type="ECO:0000313" key="2">
    <source>
        <dbReference type="Proteomes" id="UP000696280"/>
    </source>
</evidence>
<dbReference type="InterPro" id="IPR036412">
    <property type="entry name" value="HAD-like_sf"/>
</dbReference>
<dbReference type="Gene3D" id="3.40.50.1000">
    <property type="entry name" value="HAD superfamily/HAD-like"/>
    <property type="match status" value="1"/>
</dbReference>
<dbReference type="InterPro" id="IPR006439">
    <property type="entry name" value="HAD-SF_hydro_IA"/>
</dbReference>
<dbReference type="PANTHER" id="PTHR43885">
    <property type="entry name" value="HALOACID DEHALOGENASE-LIKE HYDROLASE"/>
    <property type="match status" value="1"/>
</dbReference>
<dbReference type="OrthoDB" id="426235at2759"/>
<keyword evidence="2" id="KW-1185">Reference proteome</keyword>
<gene>
    <name evidence="1" type="ORF">HYFRA_00004209</name>
</gene>
<dbReference type="Pfam" id="PF00702">
    <property type="entry name" value="Hydrolase"/>
    <property type="match status" value="1"/>
</dbReference>
<dbReference type="SFLD" id="SFLDS00003">
    <property type="entry name" value="Haloacid_Dehalogenase"/>
    <property type="match status" value="1"/>
</dbReference>
<evidence type="ECO:0008006" key="3">
    <source>
        <dbReference type="Google" id="ProtNLM"/>
    </source>
</evidence>
<dbReference type="AlphaFoldDB" id="A0A9N9PKG9"/>
<dbReference type="EMBL" id="CAJVRL010000025">
    <property type="protein sequence ID" value="CAG8949881.1"/>
    <property type="molecule type" value="Genomic_DNA"/>
</dbReference>
<reference evidence="1" key="1">
    <citation type="submission" date="2021-07" db="EMBL/GenBank/DDBJ databases">
        <authorList>
            <person name="Durling M."/>
        </authorList>
    </citation>
    <scope>NUCLEOTIDE SEQUENCE</scope>
</reference>
<proteinExistence type="predicted"/>
<dbReference type="PANTHER" id="PTHR43885:SF1">
    <property type="entry name" value="SUPERFAMILY HYDROLASE, PUTATIVE (AFU_ORTHOLOGUE AFUA_4G13290)-RELATED"/>
    <property type="match status" value="1"/>
</dbReference>
<dbReference type="NCBIfam" id="TIGR01509">
    <property type="entry name" value="HAD-SF-IA-v3"/>
    <property type="match status" value="1"/>
</dbReference>